<sequence length="77" mass="9124">ARRVPRHVTKSDDEIIRWCCREFKKNPRMLFQEVKDKSDQPDAGLKRVLKKIGEQVKVNGKQYYQLKAEYRDDGDTA</sequence>
<dbReference type="SUPFAM" id="SSF46785">
    <property type="entry name" value="Winged helix' DNA-binding domain"/>
    <property type="match status" value="1"/>
</dbReference>
<dbReference type="AlphaFoldDB" id="A0A9K3D461"/>
<proteinExistence type="predicted"/>
<protein>
    <recommendedName>
        <fullName evidence="1">TFIIF beta subunit HTH domain-containing protein</fullName>
    </recommendedName>
</protein>
<feature type="domain" description="TFIIF beta subunit HTH" evidence="1">
    <location>
        <begin position="20"/>
        <end position="71"/>
    </location>
</feature>
<feature type="non-terminal residue" evidence="2">
    <location>
        <position position="1"/>
    </location>
</feature>
<dbReference type="InterPro" id="IPR036390">
    <property type="entry name" value="WH_DNA-bd_sf"/>
</dbReference>
<organism evidence="2 3">
    <name type="scientific">Kipferlia bialata</name>
    <dbReference type="NCBI Taxonomy" id="797122"/>
    <lineage>
        <taxon>Eukaryota</taxon>
        <taxon>Metamonada</taxon>
        <taxon>Carpediemonas-like organisms</taxon>
        <taxon>Kipferlia</taxon>
    </lineage>
</organism>
<dbReference type="EMBL" id="BDIP01004345">
    <property type="protein sequence ID" value="GIQ88743.1"/>
    <property type="molecule type" value="Genomic_DNA"/>
</dbReference>
<dbReference type="Gene3D" id="1.10.10.10">
    <property type="entry name" value="Winged helix-like DNA-binding domain superfamily/Winged helix DNA-binding domain"/>
    <property type="match status" value="1"/>
</dbReference>
<gene>
    <name evidence="2" type="ORF">KIPB_011065</name>
</gene>
<dbReference type="InterPro" id="IPR040450">
    <property type="entry name" value="TFIIF_beta_HTH"/>
</dbReference>
<comment type="caution">
    <text evidence="2">The sequence shown here is derived from an EMBL/GenBank/DDBJ whole genome shotgun (WGS) entry which is preliminary data.</text>
</comment>
<name>A0A9K3D461_9EUKA</name>
<evidence type="ECO:0000259" key="1">
    <source>
        <dbReference type="Pfam" id="PF02270"/>
    </source>
</evidence>
<reference evidence="2 3" key="1">
    <citation type="journal article" date="2018" name="PLoS ONE">
        <title>The draft genome of Kipferlia bialata reveals reductive genome evolution in fornicate parasites.</title>
        <authorList>
            <person name="Tanifuji G."/>
            <person name="Takabayashi S."/>
            <person name="Kume K."/>
            <person name="Takagi M."/>
            <person name="Nakayama T."/>
            <person name="Kamikawa R."/>
            <person name="Inagaki Y."/>
            <person name="Hashimoto T."/>
        </authorList>
    </citation>
    <scope>NUCLEOTIDE SEQUENCE [LARGE SCALE GENOMIC DNA]</scope>
    <source>
        <strain evidence="2">NY0173</strain>
    </source>
</reference>
<dbReference type="Proteomes" id="UP000265618">
    <property type="component" value="Unassembled WGS sequence"/>
</dbReference>
<evidence type="ECO:0000313" key="2">
    <source>
        <dbReference type="EMBL" id="GIQ88743.1"/>
    </source>
</evidence>
<accession>A0A9K3D461</accession>
<keyword evidence="3" id="KW-1185">Reference proteome</keyword>
<dbReference type="InterPro" id="IPR036388">
    <property type="entry name" value="WH-like_DNA-bd_sf"/>
</dbReference>
<evidence type="ECO:0000313" key="3">
    <source>
        <dbReference type="Proteomes" id="UP000265618"/>
    </source>
</evidence>
<dbReference type="Pfam" id="PF02270">
    <property type="entry name" value="TFIIF_beta"/>
    <property type="match status" value="1"/>
</dbReference>